<feature type="region of interest" description="Disordered" evidence="7">
    <location>
        <begin position="1203"/>
        <end position="1246"/>
    </location>
</feature>
<keyword evidence="6" id="KW-0653">Protein transport</keyword>
<keyword evidence="6" id="KW-0333">Golgi apparatus</keyword>
<keyword evidence="11" id="KW-1185">Reference proteome</keyword>
<feature type="compositionally biased region" description="Basic and acidic residues" evidence="7">
    <location>
        <begin position="170"/>
        <end position="182"/>
    </location>
</feature>
<dbReference type="Pfam" id="PF12931">
    <property type="entry name" value="TPR_Sec16"/>
    <property type="match status" value="1"/>
</dbReference>
<feature type="compositionally biased region" description="Polar residues" evidence="7">
    <location>
        <begin position="50"/>
        <end position="63"/>
    </location>
</feature>
<organism evidence="10 11">
    <name type="scientific">Zootermopsis nevadensis</name>
    <name type="common">Dampwood termite</name>
    <dbReference type="NCBI Taxonomy" id="136037"/>
    <lineage>
        <taxon>Eukaryota</taxon>
        <taxon>Metazoa</taxon>
        <taxon>Ecdysozoa</taxon>
        <taxon>Arthropoda</taxon>
        <taxon>Hexapoda</taxon>
        <taxon>Insecta</taxon>
        <taxon>Pterygota</taxon>
        <taxon>Neoptera</taxon>
        <taxon>Polyneoptera</taxon>
        <taxon>Dictyoptera</taxon>
        <taxon>Blattodea</taxon>
        <taxon>Blattoidea</taxon>
        <taxon>Termitoidae</taxon>
        <taxon>Termopsidae</taxon>
        <taxon>Zootermopsis</taxon>
    </lineage>
</organism>
<dbReference type="Pfam" id="PF12932">
    <property type="entry name" value="Sec16"/>
    <property type="match status" value="1"/>
</dbReference>
<dbReference type="STRING" id="136037.A0A067RUL3"/>
<evidence type="ECO:0000313" key="10">
    <source>
        <dbReference type="EMBL" id="KDR23529.1"/>
    </source>
</evidence>
<dbReference type="GO" id="GO:0016192">
    <property type="term" value="P:vesicle-mediated transport"/>
    <property type="evidence" value="ECO:0007669"/>
    <property type="project" value="UniProtKB-KW"/>
</dbReference>
<dbReference type="GO" id="GO:0007030">
    <property type="term" value="P:Golgi organization"/>
    <property type="evidence" value="ECO:0007669"/>
    <property type="project" value="TreeGrafter"/>
</dbReference>
<evidence type="ECO:0000256" key="4">
    <source>
        <dbReference type="ARBA" id="ARBA00022824"/>
    </source>
</evidence>
<gene>
    <name evidence="10" type="ORF">L798_08736</name>
</gene>
<dbReference type="CDD" id="cd09233">
    <property type="entry name" value="ACE1-Sec16-like"/>
    <property type="match status" value="1"/>
</dbReference>
<evidence type="ECO:0000259" key="8">
    <source>
        <dbReference type="Pfam" id="PF12931"/>
    </source>
</evidence>
<feature type="domain" description="Sec16 central conserved" evidence="9">
    <location>
        <begin position="1279"/>
        <end position="1356"/>
    </location>
</feature>
<feature type="region of interest" description="Disordered" evidence="7">
    <location>
        <begin position="144"/>
        <end position="214"/>
    </location>
</feature>
<dbReference type="GO" id="GO:0015031">
    <property type="term" value="P:protein transport"/>
    <property type="evidence" value="ECO:0007669"/>
    <property type="project" value="UniProtKB-KW"/>
</dbReference>
<dbReference type="PANTHER" id="PTHR13402:SF6">
    <property type="entry name" value="SECRETORY 16, ISOFORM I"/>
    <property type="match status" value="1"/>
</dbReference>
<name>A0A067RUL3_ZOONE</name>
<feature type="compositionally biased region" description="Polar residues" evidence="7">
    <location>
        <begin position="789"/>
        <end position="806"/>
    </location>
</feature>
<keyword evidence="3 6" id="KW-0813">Transport</keyword>
<feature type="compositionally biased region" description="Basic and acidic residues" evidence="7">
    <location>
        <begin position="1032"/>
        <end position="1115"/>
    </location>
</feature>
<dbReference type="Gene3D" id="1.25.40.1030">
    <property type="match status" value="1"/>
</dbReference>
<dbReference type="GO" id="GO:0000139">
    <property type="term" value="C:Golgi membrane"/>
    <property type="evidence" value="ECO:0007669"/>
    <property type="project" value="UniProtKB-SubCell"/>
</dbReference>
<keyword evidence="6" id="KW-0472">Membrane</keyword>
<feature type="region of interest" description="Disordered" evidence="7">
    <location>
        <begin position="43"/>
        <end position="63"/>
    </location>
</feature>
<dbReference type="InParanoid" id="A0A067RUL3"/>
<evidence type="ECO:0000259" key="9">
    <source>
        <dbReference type="Pfam" id="PF12932"/>
    </source>
</evidence>
<keyword evidence="4 6" id="KW-0256">Endoplasmic reticulum</keyword>
<feature type="compositionally biased region" description="Basic and acidic residues" evidence="7">
    <location>
        <begin position="150"/>
        <end position="161"/>
    </location>
</feature>
<feature type="compositionally biased region" description="Basic and acidic residues" evidence="7">
    <location>
        <begin position="1218"/>
        <end position="1227"/>
    </location>
</feature>
<evidence type="ECO:0000313" key="11">
    <source>
        <dbReference type="Proteomes" id="UP000027135"/>
    </source>
</evidence>
<feature type="region of interest" description="Disordered" evidence="7">
    <location>
        <begin position="594"/>
        <end position="616"/>
    </location>
</feature>
<proteinExistence type="inferred from homology"/>
<feature type="compositionally biased region" description="Basic and acidic residues" evidence="7">
    <location>
        <begin position="956"/>
        <end position="1009"/>
    </location>
</feature>
<accession>A0A067RUL3</accession>
<dbReference type="EMBL" id="KK852460">
    <property type="protein sequence ID" value="KDR23529.1"/>
    <property type="molecule type" value="Genomic_DNA"/>
</dbReference>
<sequence>MTPSTADIISESFSPVSAGETALFHSNASQHLQGSFTMNYEKNDSKSHPAVNSVSQYPPVSTTSHFKQDNYSYGSRGAESDFGQGCMNNFNISQQQTYGVVASGERIMDSHVVTEELQNVGNVKRDSPQSSVDYFRRDEEFTNVSVSRSDVNDGRDAKEELDSSANDVPELSRDSSSREQDTSKQNSSTGNDGLSSQWSAESFPSSEELSHTVEGNEVVSSYLAKPESPLATDTLQVNQQNDQNHQSYGHSMYEFANSRHTERAEQVQCLKDVSNITSADESRNVCNKGYQSYRTGFDTVNQATREAATWEQGTGSGGCNPVDTNCNTKDHVSVGDNVSALSSNLYVHSDLYTKQPGSVVNVAHTSTETNKTASSVESVARAFDNLTVSSTENLRSLEVENKDIVCPETEENSRATLAPSGLSNPSYGSNVNLTPLLASSGPPKRIGIAQGKNSSSQLLNQKFADKYRASPPSVEGVVGGIDKRNYSHPRIPSVGPTGPARQFGVLPDMSQTVNLMQATYSHRTVETPGNFVIRKKNTPPPLMTEDTVNLETVPDNKERPDFIDVPQATPSTRLHASPVGQDAVRGIASQWTQSSSYSTSPANQEVAPRCGPDRNQYLETGQLTGDERDIRSSMPDAVETLQSRVSRNGNSNVPIEGILPLLECHRMVPGQITEQDVSTNVYELENVVNISSANNLIEDVSTPPPGLHRMVPGQFTENENAMIQIADSIHSTENPSDNLLLHRMVPGQLTEESGGGSFVSEAESVGTVPPHSSVDDIPPPGLRRMVPGESSSPESQGNVGQTNMPTGTFEPIDALPLEPRVVTGVAQDEMDDVGSAGTLPLPASPLSAGSRLKSEPVSPTPEQTVNGSNIPQPPSERSETIGSDSVEAYPPPPPPENTVRDTSGCRRDNVTKDRERRHRDDEGNDHSSQHQRRHTDGRDYFSSRDKDQAESPGTSRYRDQEEWDWKYDARHERDRDRARDRDDSSNSGRYRDDRRYDSWKEYRSHDGNQRPRQNTSYDRHENDADTEDYFSDCDRENTRYRDNYDSRYRDRPDREREQRENMEKSSRQRHDHRTAGRDRNRDRDEDHDRGQNRDRERRRQDYSDRRDYRGSDEYYSRGYEVNPYYRDNQRSRPSSRTEYDEYRQRDYHGYGAYNYFGRQMDSYHYDPYYTYKYYENLRRTNPAAYAEWYAKYYSSHSNYNQGSFSEDRGSVHSGRSSANEELRKEQGLEQTDSSIIEDPTATTPQRLTPAKFSTAHVKGILTARGQVVKILPHYPLDGQPATVEIHDIRNLVGSDETLKELQSFPGPLVRGVTHKNSVIAFCIRKLKKAERDPEVFDRESVMLLWKLLILLLRQNGTVVGADIAELLLSNSSSQETLNFNAATSHVRQASPATSQHSSIHDMQAEEPNTYPASYKSEEELTVEFREYLLYGNKKEALEWAMKRGLWGHALFLASKMDQRTYASVMMRFANGLAMNDPLQTLYQLMSGRQPAAVTCCADDKWGDWKPHLAMILSNPSQRPELDHKAVITLGDTLGARGYLHASHFCYLMAQLEFGVFSHKSSKIVLLGSSHLKPFLEFASNEAIQMTEVYIYACQLAEYEFNVPQFQAFKYLYAKRLAEFGMPAEAIHYVEVIAGSILQQPTRYSASFIKEVYELGNQLKYHDPLYSNGEGEVGELEDPSWLHGLHNVIHNYNVSTSH</sequence>
<feature type="region of interest" description="Disordered" evidence="7">
    <location>
        <begin position="831"/>
        <end position="1142"/>
    </location>
</feature>
<feature type="compositionally biased region" description="Polar residues" evidence="7">
    <location>
        <begin position="183"/>
        <end position="207"/>
    </location>
</feature>
<evidence type="ECO:0000256" key="7">
    <source>
        <dbReference type="SAM" id="MobiDB-lite"/>
    </source>
</evidence>
<dbReference type="GO" id="GO:0070973">
    <property type="term" value="P:protein localization to endoplasmic reticulum exit site"/>
    <property type="evidence" value="ECO:0007669"/>
    <property type="project" value="TreeGrafter"/>
</dbReference>
<protein>
    <recommendedName>
        <fullName evidence="6">Protein transport protein sec16</fullName>
    </recommendedName>
</protein>
<dbReference type="InterPro" id="IPR024298">
    <property type="entry name" value="Sec16_Sec23-bd"/>
</dbReference>
<dbReference type="PANTHER" id="PTHR13402">
    <property type="entry name" value="RGPR-RELATED"/>
    <property type="match status" value="1"/>
</dbReference>
<comment type="similarity">
    <text evidence="2 6">Belongs to the SEC16 family.</text>
</comment>
<feature type="domain" description="Sec16 Sec23-binding" evidence="8">
    <location>
        <begin position="1425"/>
        <end position="1661"/>
    </location>
</feature>
<evidence type="ECO:0000256" key="1">
    <source>
        <dbReference type="ARBA" id="ARBA00004240"/>
    </source>
</evidence>
<feature type="compositionally biased region" description="Polar residues" evidence="7">
    <location>
        <begin position="1228"/>
        <end position="1246"/>
    </location>
</feature>
<evidence type="ECO:0000256" key="2">
    <source>
        <dbReference type="ARBA" id="ARBA00005927"/>
    </source>
</evidence>
<dbReference type="InterPro" id="IPR024340">
    <property type="entry name" value="Sec16_CCD"/>
</dbReference>
<feature type="compositionally biased region" description="Basic and acidic residues" evidence="7">
    <location>
        <begin position="903"/>
        <end position="949"/>
    </location>
</feature>
<dbReference type="GO" id="GO:0070971">
    <property type="term" value="C:endoplasmic reticulum exit site"/>
    <property type="evidence" value="ECO:0007669"/>
    <property type="project" value="UniProtKB-ARBA"/>
</dbReference>
<dbReference type="Proteomes" id="UP000027135">
    <property type="component" value="Unassembled WGS sequence"/>
</dbReference>
<evidence type="ECO:0000256" key="3">
    <source>
        <dbReference type="ARBA" id="ARBA00022448"/>
    </source>
</evidence>
<dbReference type="eggNOG" id="KOG1913">
    <property type="taxonomic scope" value="Eukaryota"/>
</dbReference>
<reference evidence="10 11" key="1">
    <citation type="journal article" date="2014" name="Nat. Commun.">
        <title>Molecular traces of alternative social organization in a termite genome.</title>
        <authorList>
            <person name="Terrapon N."/>
            <person name="Li C."/>
            <person name="Robertson H.M."/>
            <person name="Ji L."/>
            <person name="Meng X."/>
            <person name="Booth W."/>
            <person name="Chen Z."/>
            <person name="Childers C.P."/>
            <person name="Glastad K.M."/>
            <person name="Gokhale K."/>
            <person name="Gowin J."/>
            <person name="Gronenberg W."/>
            <person name="Hermansen R.A."/>
            <person name="Hu H."/>
            <person name="Hunt B.G."/>
            <person name="Huylmans A.K."/>
            <person name="Khalil S.M."/>
            <person name="Mitchell R.D."/>
            <person name="Munoz-Torres M.C."/>
            <person name="Mustard J.A."/>
            <person name="Pan H."/>
            <person name="Reese J.T."/>
            <person name="Scharf M.E."/>
            <person name="Sun F."/>
            <person name="Vogel H."/>
            <person name="Xiao J."/>
            <person name="Yang W."/>
            <person name="Yang Z."/>
            <person name="Yang Z."/>
            <person name="Zhou J."/>
            <person name="Zhu J."/>
            <person name="Brent C.S."/>
            <person name="Elsik C.G."/>
            <person name="Goodisman M.A."/>
            <person name="Liberles D.A."/>
            <person name="Roe R.M."/>
            <person name="Vargo E.L."/>
            <person name="Vilcinskas A."/>
            <person name="Wang J."/>
            <person name="Bornberg-Bauer E."/>
            <person name="Korb J."/>
            <person name="Zhang G."/>
            <person name="Liebig J."/>
        </authorList>
    </citation>
    <scope>NUCLEOTIDE SEQUENCE [LARGE SCALE GENOMIC DNA]</scope>
    <source>
        <tissue evidence="10">Whole organism</tissue>
    </source>
</reference>
<dbReference type="GO" id="GO:0012507">
    <property type="term" value="C:ER to Golgi transport vesicle membrane"/>
    <property type="evidence" value="ECO:0007669"/>
    <property type="project" value="TreeGrafter"/>
</dbReference>
<keyword evidence="5 6" id="KW-0931">ER-Golgi transport</keyword>
<feature type="region of interest" description="Disordered" evidence="7">
    <location>
        <begin position="750"/>
        <end position="815"/>
    </location>
</feature>
<feature type="compositionally biased region" description="Basic and acidic residues" evidence="7">
    <location>
        <begin position="1127"/>
        <end position="1142"/>
    </location>
</feature>
<evidence type="ECO:0000256" key="6">
    <source>
        <dbReference type="RuleBase" id="RU364101"/>
    </source>
</evidence>
<feature type="compositionally biased region" description="Polar residues" evidence="7">
    <location>
        <begin position="860"/>
        <end position="870"/>
    </location>
</feature>
<comment type="subcellular location">
    <subcellularLocation>
        <location evidence="1">Endoplasmic reticulum</location>
    </subcellularLocation>
    <subcellularLocation>
        <location evidence="6">Golgi apparatus membrane</location>
    </subcellularLocation>
</comment>
<evidence type="ECO:0000256" key="5">
    <source>
        <dbReference type="ARBA" id="ARBA00022892"/>
    </source>
</evidence>